<reference evidence="1 3" key="1">
    <citation type="submission" date="2016-01" db="EMBL/GenBank/DDBJ databases">
        <title>Genome sequence of Oerskovia enterophila VJag, an agar and cellulose degrading bacterium.</title>
        <authorList>
            <person name="Poehlein A."/>
            <person name="Jag V."/>
            <person name="Bengelsdorf F."/>
            <person name="Duerre P."/>
            <person name="Daniel R."/>
        </authorList>
    </citation>
    <scope>NUCLEOTIDE SEQUENCE [LARGE SCALE GENOMIC DNA]</scope>
    <source>
        <strain evidence="1 3">VJag</strain>
    </source>
</reference>
<comment type="caution">
    <text evidence="1">The sequence shown here is derived from an EMBL/GenBank/DDBJ whole genome shotgun (WGS) entry which is preliminary data.</text>
</comment>
<dbReference type="Proteomes" id="UP000093412">
    <property type="component" value="Unassembled WGS sequence"/>
</dbReference>
<evidence type="ECO:0008006" key="5">
    <source>
        <dbReference type="Google" id="ProtNLM"/>
    </source>
</evidence>
<evidence type="ECO:0000313" key="3">
    <source>
        <dbReference type="Proteomes" id="UP000076447"/>
    </source>
</evidence>
<proteinExistence type="predicted"/>
<protein>
    <recommendedName>
        <fullName evidence="5">DUF3046 domain-containing protein</fullName>
    </recommendedName>
</protein>
<evidence type="ECO:0000313" key="2">
    <source>
        <dbReference type="EMBL" id="OCI31544.1"/>
    </source>
</evidence>
<evidence type="ECO:0000313" key="4">
    <source>
        <dbReference type="Proteomes" id="UP000093412"/>
    </source>
</evidence>
<evidence type="ECO:0000313" key="1">
    <source>
        <dbReference type="EMBL" id="KZM37264.1"/>
    </source>
</evidence>
<keyword evidence="4" id="KW-1185">Reference proteome</keyword>
<dbReference type="Proteomes" id="UP000076447">
    <property type="component" value="Unassembled WGS sequence"/>
</dbReference>
<dbReference type="AlphaFoldDB" id="A0A163T9L0"/>
<accession>A0A163T9L0</accession>
<gene>
    <name evidence="2" type="ORF">OERS_16710</name>
    <name evidence="1" type="ORF">OJAG_00270</name>
</gene>
<dbReference type="Pfam" id="PF11248">
    <property type="entry name" value="DUF3046"/>
    <property type="match status" value="1"/>
</dbReference>
<reference evidence="2 4" key="2">
    <citation type="submission" date="2016-06" db="EMBL/GenBank/DDBJ databases">
        <title>Genome sequence of Oerskovia enterophila DSM 43852.</title>
        <authorList>
            <person name="Poehlein A."/>
            <person name="Jag V."/>
            <person name="Bengelsdorf F.R."/>
            <person name="Daniel R."/>
            <person name="Duerre P."/>
        </authorList>
    </citation>
    <scope>NUCLEOTIDE SEQUENCE [LARGE SCALE GENOMIC DNA]</scope>
    <source>
        <strain evidence="2 4">DSM 43852</strain>
    </source>
</reference>
<dbReference type="EMBL" id="MAQA01000016">
    <property type="protein sequence ID" value="OCI31544.1"/>
    <property type="molecule type" value="Genomic_DNA"/>
</dbReference>
<dbReference type="EMBL" id="LRIE01000012">
    <property type="protein sequence ID" value="KZM37264.1"/>
    <property type="molecule type" value="Genomic_DNA"/>
</dbReference>
<name>A0A163T9L0_9CELL</name>
<dbReference type="STRING" id="43678.OJAG_00270"/>
<sequence length="87" mass="9980">MPPETWQAVPVRYREFWQLVDEVFGSAYGRALTRDQVLNALDDRTAVQALEDGVEPRYVWHALCDALEVPDAQRWGKDANRQAPPAR</sequence>
<dbReference type="PATRIC" id="fig|43678.3.peg.33"/>
<dbReference type="InterPro" id="IPR021408">
    <property type="entry name" value="DUF3046"/>
</dbReference>
<organism evidence="1 3">
    <name type="scientific">Oerskovia enterophila</name>
    <dbReference type="NCBI Taxonomy" id="43678"/>
    <lineage>
        <taxon>Bacteria</taxon>
        <taxon>Bacillati</taxon>
        <taxon>Actinomycetota</taxon>
        <taxon>Actinomycetes</taxon>
        <taxon>Micrococcales</taxon>
        <taxon>Cellulomonadaceae</taxon>
        <taxon>Oerskovia</taxon>
    </lineage>
</organism>